<organism evidence="2 3">
    <name type="scientific">Botryobasidium botryosum (strain FD-172 SS1)</name>
    <dbReference type="NCBI Taxonomy" id="930990"/>
    <lineage>
        <taxon>Eukaryota</taxon>
        <taxon>Fungi</taxon>
        <taxon>Dikarya</taxon>
        <taxon>Basidiomycota</taxon>
        <taxon>Agaricomycotina</taxon>
        <taxon>Agaricomycetes</taxon>
        <taxon>Cantharellales</taxon>
        <taxon>Botryobasidiaceae</taxon>
        <taxon>Botryobasidium</taxon>
    </lineage>
</organism>
<dbReference type="HOGENOM" id="CLU_114176_0_0_1"/>
<accession>A0A067M2C2</accession>
<dbReference type="EMBL" id="KL198161">
    <property type="protein sequence ID" value="KDQ06032.1"/>
    <property type="molecule type" value="Genomic_DNA"/>
</dbReference>
<protein>
    <submittedName>
        <fullName evidence="2">Uncharacterized protein</fullName>
    </submittedName>
</protein>
<dbReference type="InParanoid" id="A0A067M2C2"/>
<reference evidence="3" key="1">
    <citation type="journal article" date="2014" name="Proc. Natl. Acad. Sci. U.S.A.">
        <title>Extensive sampling of basidiomycete genomes demonstrates inadequacy of the white-rot/brown-rot paradigm for wood decay fungi.</title>
        <authorList>
            <person name="Riley R."/>
            <person name="Salamov A.A."/>
            <person name="Brown D.W."/>
            <person name="Nagy L.G."/>
            <person name="Floudas D."/>
            <person name="Held B.W."/>
            <person name="Levasseur A."/>
            <person name="Lombard V."/>
            <person name="Morin E."/>
            <person name="Otillar R."/>
            <person name="Lindquist E.A."/>
            <person name="Sun H."/>
            <person name="LaButti K.M."/>
            <person name="Schmutz J."/>
            <person name="Jabbour D."/>
            <person name="Luo H."/>
            <person name="Baker S.E."/>
            <person name="Pisabarro A.G."/>
            <person name="Walton J.D."/>
            <person name="Blanchette R.A."/>
            <person name="Henrissat B."/>
            <person name="Martin F."/>
            <person name="Cullen D."/>
            <person name="Hibbett D.S."/>
            <person name="Grigoriev I.V."/>
        </authorList>
    </citation>
    <scope>NUCLEOTIDE SEQUENCE [LARGE SCALE GENOMIC DNA]</scope>
    <source>
        <strain evidence="3">FD-172 SS1</strain>
    </source>
</reference>
<sequence length="155" mass="16558">MFSTIISSSVVDDVFTVARPAQKPRAGAVPCTPPRPTSTSRDPPARPRVQRTIHYALPGEKQARAALPVLPWASVNAPSTPPRPAATSPAAPPPRPRVPPAPRKARACYVSKEAAAMAAREASAAQLPRPRFVHQFEGAGSPIVDYAGLRRELKF</sequence>
<keyword evidence="3" id="KW-1185">Reference proteome</keyword>
<gene>
    <name evidence="2" type="ORF">BOTBODRAFT_181985</name>
</gene>
<dbReference type="AlphaFoldDB" id="A0A067M2C2"/>
<evidence type="ECO:0000313" key="2">
    <source>
        <dbReference type="EMBL" id="KDQ06032.1"/>
    </source>
</evidence>
<evidence type="ECO:0000256" key="1">
    <source>
        <dbReference type="SAM" id="MobiDB-lite"/>
    </source>
</evidence>
<dbReference type="Proteomes" id="UP000027195">
    <property type="component" value="Unassembled WGS sequence"/>
</dbReference>
<evidence type="ECO:0000313" key="3">
    <source>
        <dbReference type="Proteomes" id="UP000027195"/>
    </source>
</evidence>
<feature type="compositionally biased region" description="Pro residues" evidence="1">
    <location>
        <begin position="79"/>
        <end position="102"/>
    </location>
</feature>
<proteinExistence type="predicted"/>
<feature type="region of interest" description="Disordered" evidence="1">
    <location>
        <begin position="73"/>
        <end position="105"/>
    </location>
</feature>
<feature type="region of interest" description="Disordered" evidence="1">
    <location>
        <begin position="19"/>
        <end position="50"/>
    </location>
</feature>
<name>A0A067M2C2_BOTB1</name>